<accession>A0AAJ8MH71</accession>
<feature type="region of interest" description="Disordered" evidence="1">
    <location>
        <begin position="1"/>
        <end position="20"/>
    </location>
</feature>
<feature type="region of interest" description="Disordered" evidence="1">
    <location>
        <begin position="535"/>
        <end position="559"/>
    </location>
</feature>
<feature type="compositionally biased region" description="Basic and acidic residues" evidence="1">
    <location>
        <begin position="508"/>
        <end position="518"/>
    </location>
</feature>
<feature type="compositionally biased region" description="Polar residues" evidence="1">
    <location>
        <begin position="535"/>
        <end position="551"/>
    </location>
</feature>
<dbReference type="KEGG" id="kdj:28967475"/>
<feature type="compositionally biased region" description="Basic and acidic residues" evidence="1">
    <location>
        <begin position="490"/>
        <end position="499"/>
    </location>
</feature>
<feature type="region of interest" description="Disordered" evidence="1">
    <location>
        <begin position="478"/>
        <end position="518"/>
    </location>
</feature>
<reference evidence="2" key="2">
    <citation type="submission" date="2024-02" db="EMBL/GenBank/DDBJ databases">
        <title>Comparative genomics of Cryptococcus and Kwoniella reveals pathogenesis evolution and contrasting modes of karyotype evolution via chromosome fusion or intercentromeric recombination.</title>
        <authorList>
            <person name="Coelho M.A."/>
            <person name="David-Palma M."/>
            <person name="Shea T."/>
            <person name="Bowers K."/>
            <person name="McGinley-Smith S."/>
            <person name="Mohammad A.W."/>
            <person name="Gnirke A."/>
            <person name="Yurkov A.M."/>
            <person name="Nowrousian M."/>
            <person name="Sun S."/>
            <person name="Cuomo C.A."/>
            <person name="Heitman J."/>
        </authorList>
    </citation>
    <scope>NUCLEOTIDE SEQUENCE</scope>
    <source>
        <strain evidence="2">CBS 10117</strain>
    </source>
</reference>
<proteinExistence type="predicted"/>
<dbReference type="AlphaFoldDB" id="A0AAJ8MH71"/>
<organism evidence="2 3">
    <name type="scientific">Kwoniella dejecticola CBS 10117</name>
    <dbReference type="NCBI Taxonomy" id="1296121"/>
    <lineage>
        <taxon>Eukaryota</taxon>
        <taxon>Fungi</taxon>
        <taxon>Dikarya</taxon>
        <taxon>Basidiomycota</taxon>
        <taxon>Agaricomycotina</taxon>
        <taxon>Tremellomycetes</taxon>
        <taxon>Tremellales</taxon>
        <taxon>Cryptococcaceae</taxon>
        <taxon>Kwoniella</taxon>
    </lineage>
</organism>
<reference evidence="2" key="1">
    <citation type="submission" date="2013-07" db="EMBL/GenBank/DDBJ databases">
        <authorList>
            <consortium name="The Broad Institute Genome Sequencing Platform"/>
            <person name="Cuomo C."/>
            <person name="Litvintseva A."/>
            <person name="Chen Y."/>
            <person name="Heitman J."/>
            <person name="Sun S."/>
            <person name="Springer D."/>
            <person name="Dromer F."/>
            <person name="Young S.K."/>
            <person name="Zeng Q."/>
            <person name="Gargeya S."/>
            <person name="Fitzgerald M."/>
            <person name="Abouelleil A."/>
            <person name="Alvarado L."/>
            <person name="Berlin A.M."/>
            <person name="Chapman S.B."/>
            <person name="Dewar J."/>
            <person name="Goldberg J."/>
            <person name="Griggs A."/>
            <person name="Gujja S."/>
            <person name="Hansen M."/>
            <person name="Howarth C."/>
            <person name="Imamovic A."/>
            <person name="Larimer J."/>
            <person name="McCowan C."/>
            <person name="Murphy C."/>
            <person name="Pearson M."/>
            <person name="Priest M."/>
            <person name="Roberts A."/>
            <person name="Saif S."/>
            <person name="Shea T."/>
            <person name="Sykes S."/>
            <person name="Wortman J."/>
            <person name="Nusbaum C."/>
            <person name="Birren B."/>
        </authorList>
    </citation>
    <scope>NUCLEOTIDE SEQUENCE</scope>
    <source>
        <strain evidence="2">CBS 10117</strain>
    </source>
</reference>
<evidence type="ECO:0000313" key="2">
    <source>
        <dbReference type="EMBL" id="WWC61178.1"/>
    </source>
</evidence>
<gene>
    <name evidence="2" type="ORF">I303_103758</name>
</gene>
<protein>
    <submittedName>
        <fullName evidence="2">Uncharacterized protein</fullName>
    </submittedName>
</protein>
<dbReference type="EMBL" id="CP144533">
    <property type="protein sequence ID" value="WWC61178.1"/>
    <property type="molecule type" value="Genomic_DNA"/>
</dbReference>
<dbReference type="RefSeq" id="XP_065824910.1">
    <property type="nucleotide sequence ID" value="XM_065968838.1"/>
</dbReference>
<dbReference type="GeneID" id="28967475"/>
<dbReference type="Proteomes" id="UP000078595">
    <property type="component" value="Chromosome 4"/>
</dbReference>
<feature type="compositionally biased region" description="Basic residues" evidence="1">
    <location>
        <begin position="1"/>
        <end position="11"/>
    </location>
</feature>
<keyword evidence="3" id="KW-1185">Reference proteome</keyword>
<evidence type="ECO:0000256" key="1">
    <source>
        <dbReference type="SAM" id="MobiDB-lite"/>
    </source>
</evidence>
<sequence length="559" mass="63825">MPKRLRRKPRHSHSDASPYMQPMPNAAHGWKYLTYEMLQLVGCYAEKKHSLMMVDKRTCEAVGPILYDSEVEHLKTPEAPDHCECEDLFLGTEAFLGGIRSAAFLFGDKSPKDVLAILDPKLMTILVGAICAMCIPKAFCWHYKFLRAPTMHYTEQDDLHNITFFGNTMPQVVIHHTFLDAIPIAGTLNRAYLHEYDRRLPYNRTAEYWGAYIAERLWRFYRLETNTKIKNRNKIKEMEQRNQKRLETTWEFVGTEQYIEPHDGRHFDWIEDLVESKVPECFGKIRLVTVKETPPCESYGMLWRSFGCFMPEGERVGWATSRMGPQAEKRDAAAQACRMQEMKKAASKRRASIVRERERSVEFIADHNVSSKKKVRPVRDVPPHLTVNSVAKPHPDTIGSSMLPIDVTSSPAQSPQLLPDPLFFPGQPTSTAYTFARYEPATPAPSLAAESDFIPFPRSSPAPSDILGESLKGQADVVNRISTGGPPPSKENDEQVELRKPRRKRNTAHKEMTGAEKVKAVQIAAAQRRGLSYEQYTHNRLHNKATNTQALRSMRKKRK</sequence>
<evidence type="ECO:0000313" key="3">
    <source>
        <dbReference type="Proteomes" id="UP000078595"/>
    </source>
</evidence>
<name>A0AAJ8MH71_9TREE</name>